<protein>
    <submittedName>
        <fullName evidence="2">Peptide-binding protein</fullName>
    </submittedName>
</protein>
<evidence type="ECO:0000313" key="3">
    <source>
        <dbReference type="Proteomes" id="UP000510643"/>
    </source>
</evidence>
<dbReference type="Gene3D" id="2.30.42.10">
    <property type="match status" value="1"/>
</dbReference>
<keyword evidence="3" id="KW-1185">Reference proteome</keyword>
<accession>A0A7H9DNT2</accession>
<gene>
    <name evidence="2" type="ORF">FH779_01330</name>
</gene>
<dbReference type="SUPFAM" id="SSF50156">
    <property type="entry name" value="PDZ domain-like"/>
    <property type="match status" value="1"/>
</dbReference>
<evidence type="ECO:0000313" key="2">
    <source>
        <dbReference type="EMBL" id="QLL56807.1"/>
    </source>
</evidence>
<dbReference type="InterPro" id="IPR041489">
    <property type="entry name" value="PDZ_6"/>
</dbReference>
<dbReference type="GeneID" id="78400067"/>
<dbReference type="Proteomes" id="UP000510643">
    <property type="component" value="Chromosome"/>
</dbReference>
<dbReference type="AlphaFoldDB" id="A0A7H9DNT2"/>
<dbReference type="InterPro" id="IPR036034">
    <property type="entry name" value="PDZ_sf"/>
</dbReference>
<name>A0A7H9DNT2_9FLAO</name>
<proteinExistence type="predicted"/>
<dbReference type="RefSeq" id="WP_180905785.1">
    <property type="nucleotide sequence ID" value="NZ_CP040908.1"/>
</dbReference>
<organism evidence="2 3">
    <name type="scientific">Empedobacter falsenii</name>
    <dbReference type="NCBI Taxonomy" id="343874"/>
    <lineage>
        <taxon>Bacteria</taxon>
        <taxon>Pseudomonadati</taxon>
        <taxon>Bacteroidota</taxon>
        <taxon>Flavobacteriia</taxon>
        <taxon>Flavobacteriales</taxon>
        <taxon>Weeksellaceae</taxon>
        <taxon>Empedobacter</taxon>
    </lineage>
</organism>
<dbReference type="InterPro" id="IPR021109">
    <property type="entry name" value="Peptidase_aspartic_dom_sf"/>
</dbReference>
<evidence type="ECO:0000259" key="1">
    <source>
        <dbReference type="Pfam" id="PF17820"/>
    </source>
</evidence>
<dbReference type="Pfam" id="PF17820">
    <property type="entry name" value="PDZ_6"/>
    <property type="match status" value="1"/>
</dbReference>
<reference evidence="2 3" key="1">
    <citation type="submission" date="2019-06" db="EMBL/GenBank/DDBJ databases">
        <title>Emergence of pandrug resistant Empedobacter falsenii in China.</title>
        <authorList>
            <person name="Dong N."/>
            <person name="Chen S."/>
            <person name="Zhang R."/>
        </authorList>
    </citation>
    <scope>NUCLEOTIDE SEQUENCE [LARGE SCALE GENOMIC DNA]</scope>
    <source>
        <strain evidence="2 3">1681-1</strain>
    </source>
</reference>
<sequence>MKIRLLLSIIFVFTFLLIHAQKKELSLAENVNKETISFQFIKNLVVVPITFNGHQMNFIVDSGLKEIILFSQYDKTINKNNLRQINLKGLGKDNADTKGFFSSNNQIEIGKNYSSNNMDIIVIQDENFNLFSRLGIEVHGIIGSEFFKNYPIQIDYAKRKITIYKSILEVKKLKKFQSNPLEISPEIKPFTTVDFTHQTTYTNQKMLIDIGNSDGLWLFENQIENLAPLQHVFSDELGKGFNGSINGKRGVIDAVNLNKYKLNQPLIAIPDIESIQYINFKNNRKGSLGNEILRRFTIILDYKNQLFYYKPNRNFKDAFHYNRSGLTIIHDQFEWKNEKINIVSQNTSISEYNSITTNKVNYQYVMKPIYKIEAVRKKSNADLVGLKANDILTKLDGKQVNKMSLDDIEKFMIKNEFQQISVEILRNNVPMKFKFVLNIPY</sequence>
<dbReference type="Pfam" id="PF13650">
    <property type="entry name" value="Asp_protease_2"/>
    <property type="match status" value="1"/>
</dbReference>
<dbReference type="EMBL" id="CP040908">
    <property type="protein sequence ID" value="QLL56807.1"/>
    <property type="molecule type" value="Genomic_DNA"/>
</dbReference>
<feature type="domain" description="PDZ" evidence="1">
    <location>
        <begin position="372"/>
        <end position="426"/>
    </location>
</feature>
<dbReference type="KEGG" id="efal:FH779_01330"/>
<dbReference type="Gene3D" id="2.40.70.10">
    <property type="entry name" value="Acid Proteases"/>
    <property type="match status" value="1"/>
</dbReference>